<protein>
    <submittedName>
        <fullName evidence="2">Uncharacterized protein</fullName>
    </submittedName>
</protein>
<accession>A0AA36CQ15</accession>
<dbReference type="Proteomes" id="UP001177023">
    <property type="component" value="Unassembled WGS sequence"/>
</dbReference>
<feature type="non-terminal residue" evidence="2">
    <location>
        <position position="1"/>
    </location>
</feature>
<feature type="compositionally biased region" description="Polar residues" evidence="1">
    <location>
        <begin position="93"/>
        <end position="103"/>
    </location>
</feature>
<dbReference type="EMBL" id="CATQJA010002596">
    <property type="protein sequence ID" value="CAJ0572361.1"/>
    <property type="molecule type" value="Genomic_DNA"/>
</dbReference>
<evidence type="ECO:0000313" key="2">
    <source>
        <dbReference type="EMBL" id="CAJ0572361.1"/>
    </source>
</evidence>
<proteinExistence type="predicted"/>
<sequence>MEEKHQKTFLRWILHFFCCTSPKKQPTRVPAWPLPAPLFPPPPPPPVAKWKKSSRRASVAAGAQKDQRTNGTTRTRRHSTAASLRKRPDASRKLSSLSAQMNPNIEAAFSSWKREKRRES</sequence>
<feature type="region of interest" description="Disordered" evidence="1">
    <location>
        <begin position="23"/>
        <end position="120"/>
    </location>
</feature>
<evidence type="ECO:0000256" key="1">
    <source>
        <dbReference type="SAM" id="MobiDB-lite"/>
    </source>
</evidence>
<evidence type="ECO:0000313" key="3">
    <source>
        <dbReference type="Proteomes" id="UP001177023"/>
    </source>
</evidence>
<comment type="caution">
    <text evidence="2">The sequence shown here is derived from an EMBL/GenBank/DDBJ whole genome shotgun (WGS) entry which is preliminary data.</text>
</comment>
<organism evidence="2 3">
    <name type="scientific">Mesorhabditis spiculigera</name>
    <dbReference type="NCBI Taxonomy" id="96644"/>
    <lineage>
        <taxon>Eukaryota</taxon>
        <taxon>Metazoa</taxon>
        <taxon>Ecdysozoa</taxon>
        <taxon>Nematoda</taxon>
        <taxon>Chromadorea</taxon>
        <taxon>Rhabditida</taxon>
        <taxon>Rhabditina</taxon>
        <taxon>Rhabditomorpha</taxon>
        <taxon>Rhabditoidea</taxon>
        <taxon>Rhabditidae</taxon>
        <taxon>Mesorhabditinae</taxon>
        <taxon>Mesorhabditis</taxon>
    </lineage>
</organism>
<gene>
    <name evidence="2" type="ORF">MSPICULIGERA_LOCUS10749</name>
</gene>
<name>A0AA36CQ15_9BILA</name>
<reference evidence="2" key="1">
    <citation type="submission" date="2023-06" db="EMBL/GenBank/DDBJ databases">
        <authorList>
            <person name="Delattre M."/>
        </authorList>
    </citation>
    <scope>NUCLEOTIDE SEQUENCE</scope>
    <source>
        <strain evidence="2">AF72</strain>
    </source>
</reference>
<dbReference type="AlphaFoldDB" id="A0AA36CQ15"/>
<keyword evidence="3" id="KW-1185">Reference proteome</keyword>
<feature type="compositionally biased region" description="Pro residues" evidence="1">
    <location>
        <begin position="32"/>
        <end position="47"/>
    </location>
</feature>